<feature type="region of interest" description="Disordered" evidence="1">
    <location>
        <begin position="38"/>
        <end position="64"/>
    </location>
</feature>
<feature type="compositionally biased region" description="Basic residues" evidence="1">
    <location>
        <begin position="38"/>
        <end position="63"/>
    </location>
</feature>
<evidence type="ECO:0000256" key="2">
    <source>
        <dbReference type="SAM" id="Phobius"/>
    </source>
</evidence>
<keyword evidence="2" id="KW-0472">Membrane</keyword>
<evidence type="ECO:0000256" key="1">
    <source>
        <dbReference type="SAM" id="MobiDB-lite"/>
    </source>
</evidence>
<dbReference type="EMBL" id="AXCR01000010">
    <property type="protein sequence ID" value="KJR83416.1"/>
    <property type="molecule type" value="Genomic_DNA"/>
</dbReference>
<dbReference type="RefSeq" id="XP_016586092.1">
    <property type="nucleotide sequence ID" value="XM_016731453.1"/>
</dbReference>
<feature type="region of interest" description="Disordered" evidence="1">
    <location>
        <begin position="89"/>
        <end position="111"/>
    </location>
</feature>
<reference evidence="3 4" key="1">
    <citation type="journal article" date="2014" name="BMC Genomics">
        <title>Comparative genomics of the major fungal agents of human and animal Sporotrichosis: Sporothrix schenckii and Sporothrix brasiliensis.</title>
        <authorList>
            <person name="Teixeira M.M."/>
            <person name="de Almeida L.G."/>
            <person name="Kubitschek-Barreira P."/>
            <person name="Alves F.L."/>
            <person name="Kioshima E.S."/>
            <person name="Abadio A.K."/>
            <person name="Fernandes L."/>
            <person name="Derengowski L.S."/>
            <person name="Ferreira K.S."/>
            <person name="Souza R.C."/>
            <person name="Ruiz J.C."/>
            <person name="de Andrade N.C."/>
            <person name="Paes H.C."/>
            <person name="Nicola A.M."/>
            <person name="Albuquerque P."/>
            <person name="Gerber A.L."/>
            <person name="Martins V.P."/>
            <person name="Peconick L.D."/>
            <person name="Neto A.V."/>
            <person name="Chaucanez C.B."/>
            <person name="Silva P.A."/>
            <person name="Cunha O.L."/>
            <person name="de Oliveira F.F."/>
            <person name="dos Santos T.C."/>
            <person name="Barros A.L."/>
            <person name="Soares M.A."/>
            <person name="de Oliveira L.M."/>
            <person name="Marini M.M."/>
            <person name="Villalobos-Duno H."/>
            <person name="Cunha M.M."/>
            <person name="de Hoog S."/>
            <person name="da Silveira J.F."/>
            <person name="Henrissat B."/>
            <person name="Nino-Vega G.A."/>
            <person name="Cisalpino P.S."/>
            <person name="Mora-Montes H.M."/>
            <person name="Almeida S.R."/>
            <person name="Stajich J.E."/>
            <person name="Lopes-Bezerra L.M."/>
            <person name="Vasconcelos A.T."/>
            <person name="Felipe M.S."/>
        </authorList>
    </citation>
    <scope>NUCLEOTIDE SEQUENCE [LARGE SCALE GENOMIC DNA]</scope>
    <source>
        <strain evidence="3 4">1099-18</strain>
    </source>
</reference>
<name>A0A0F2M5E8_SPOSC</name>
<sequence>MKGARKAENVLARRRKPEVSLGGALGIGMRYSALYTKQRRRADGRRGQRLRAKTGRRRKKHKVLKEQKTHLVIVATPKCRRARGRCAKVAEGGEEDDKRSTERKGGLVEEEKGTRRAGFAGVFVFLLWFSVFGPV</sequence>
<organism evidence="3 4">
    <name type="scientific">Sporothrix schenckii 1099-18</name>
    <dbReference type="NCBI Taxonomy" id="1397361"/>
    <lineage>
        <taxon>Eukaryota</taxon>
        <taxon>Fungi</taxon>
        <taxon>Dikarya</taxon>
        <taxon>Ascomycota</taxon>
        <taxon>Pezizomycotina</taxon>
        <taxon>Sordariomycetes</taxon>
        <taxon>Sordariomycetidae</taxon>
        <taxon>Ophiostomatales</taxon>
        <taxon>Ophiostomataceae</taxon>
        <taxon>Sporothrix</taxon>
    </lineage>
</organism>
<keyword evidence="2" id="KW-1133">Transmembrane helix</keyword>
<comment type="caution">
    <text evidence="3">The sequence shown here is derived from an EMBL/GenBank/DDBJ whole genome shotgun (WGS) entry which is preliminary data.</text>
</comment>
<evidence type="ECO:0008006" key="5">
    <source>
        <dbReference type="Google" id="ProtNLM"/>
    </source>
</evidence>
<feature type="transmembrane region" description="Helical" evidence="2">
    <location>
        <begin position="117"/>
        <end position="134"/>
    </location>
</feature>
<evidence type="ECO:0000313" key="4">
    <source>
        <dbReference type="Proteomes" id="UP000033710"/>
    </source>
</evidence>
<reference evidence="3 4" key="2">
    <citation type="journal article" date="2015" name="Eukaryot. Cell">
        <title>Asexual propagation of a virulent clone complex in a human and feline outbreak of sporotrichosis.</title>
        <authorList>
            <person name="Teixeira Mde M."/>
            <person name="Rodrigues A.M."/>
            <person name="Tsui C.K."/>
            <person name="de Almeida L.G."/>
            <person name="Van Diepeningen A.D."/>
            <person name="van den Ende B.G."/>
            <person name="Fernandes G.F."/>
            <person name="Kano R."/>
            <person name="Hamelin R.C."/>
            <person name="Lopes-Bezerra L.M."/>
            <person name="Vasconcelos A.T."/>
            <person name="de Hoog S."/>
            <person name="de Camargo Z.P."/>
            <person name="Felipe M.S."/>
        </authorList>
    </citation>
    <scope>NUCLEOTIDE SEQUENCE [LARGE SCALE GENOMIC DNA]</scope>
    <source>
        <strain evidence="3 4">1099-18</strain>
    </source>
</reference>
<evidence type="ECO:0000313" key="3">
    <source>
        <dbReference type="EMBL" id="KJR83416.1"/>
    </source>
</evidence>
<keyword evidence="2" id="KW-0812">Transmembrane</keyword>
<proteinExistence type="predicted"/>
<dbReference type="Proteomes" id="UP000033710">
    <property type="component" value="Unassembled WGS sequence"/>
</dbReference>
<dbReference type="KEGG" id="ssck:SPSK_04653"/>
<gene>
    <name evidence="3" type="ORF">SPSK_04653</name>
</gene>
<feature type="compositionally biased region" description="Basic and acidic residues" evidence="1">
    <location>
        <begin position="96"/>
        <end position="111"/>
    </location>
</feature>
<accession>A0A0F2M5E8</accession>
<protein>
    <recommendedName>
        <fullName evidence="5">Transmembrane protein</fullName>
    </recommendedName>
</protein>
<dbReference type="AlphaFoldDB" id="A0A0F2M5E8"/>
<dbReference type="VEuPathDB" id="FungiDB:SPSK_04653"/>
<dbReference type="GeneID" id="27666730"/>